<dbReference type="OrthoDB" id="1029639at2759"/>
<dbReference type="EMBL" id="LSRX01000219">
    <property type="protein sequence ID" value="OLQ04097.1"/>
    <property type="molecule type" value="Genomic_DNA"/>
</dbReference>
<evidence type="ECO:0000256" key="1">
    <source>
        <dbReference type="SAM" id="MobiDB-lite"/>
    </source>
</evidence>
<keyword evidence="3" id="KW-1185">Reference proteome</keyword>
<name>A0A1Q9E9K8_SYMMI</name>
<reference evidence="2 3" key="1">
    <citation type="submission" date="2016-02" db="EMBL/GenBank/DDBJ databases">
        <title>Genome analysis of coral dinoflagellate symbionts highlights evolutionary adaptations to a symbiotic lifestyle.</title>
        <authorList>
            <person name="Aranda M."/>
            <person name="Li Y."/>
            <person name="Liew Y.J."/>
            <person name="Baumgarten S."/>
            <person name="Simakov O."/>
            <person name="Wilson M."/>
            <person name="Piel J."/>
            <person name="Ashoor H."/>
            <person name="Bougouffa S."/>
            <person name="Bajic V.B."/>
            <person name="Ryu T."/>
            <person name="Ravasi T."/>
            <person name="Bayer T."/>
            <person name="Micklem G."/>
            <person name="Kim H."/>
            <person name="Bhak J."/>
            <person name="Lajeunesse T.C."/>
            <person name="Voolstra C.R."/>
        </authorList>
    </citation>
    <scope>NUCLEOTIDE SEQUENCE [LARGE SCALE GENOMIC DNA]</scope>
    <source>
        <strain evidence="2 3">CCMP2467</strain>
    </source>
</reference>
<accession>A0A1Q9E9K8</accession>
<sequence length="668" mass="73111">MRAQTYWFVAVCRQSKRNEWNPMIHHQRQRHLGDAWCVSDISLQIRFNIDIEVQTEFDIGTSQSHVVSPLCRFRGSQPPHLKNIVATHTGRGMQEGVELLVSWQNPAAHLDMASAEDFHFTLSISGRVSGLPINTSVGLAKFSLSGNACVLLSPLIDAVPIFAGGKMYFLDLPDLHFEFFGMRSAPASALSLSMHAGKLLGPILVQAVQNCAEKVLQSFVVPGGIYVPISPIPPSNLMPPPVTKQAVDQQDVSDVDLGDRRDLLGQFSGTVQTIHEMVEGKDWLGMVLTPDAAKAMPDPSKPLGGVLSLAVLGSCAGVVAFDSIVTSTSTRIRSVLVPVREFLEVAKLTSDVGIVDSIPAGPEHEKGGPRKLSVDYTRLMGLEAPDEFVEEVMYSTASVTVDAGKPPKNFNKGGLWKKGLETLWSSPSGGTLKHPPMKTKKARAWGASQTNPKGRNEEKKMPYGEIAKIAGLPEGQVKLLVEMQRSLQVVGAPHISVWYQAFHRLLEYPGGVVSVEVSKEDKTSLGKVSVDLQEVEEQEDNILQAASDRRILSRHGAVVLKLHPWLCLVLKPGLQVRLPLEGPGTRGTDSSLRLSDAAPPLRAAHRRSLTGRDVVLVFEIELQGCPPQSRVFSMRSRLLMRLRRSKLERRKGHANFVIRPDLVHGIVD</sequence>
<dbReference type="CDD" id="cd21669">
    <property type="entry name" value="SMP_SF"/>
    <property type="match status" value="1"/>
</dbReference>
<evidence type="ECO:0000313" key="3">
    <source>
        <dbReference type="Proteomes" id="UP000186817"/>
    </source>
</evidence>
<dbReference type="OMA" id="VQTIHEM"/>
<gene>
    <name evidence="2" type="ORF">AK812_SmicGene12886</name>
</gene>
<protein>
    <submittedName>
        <fullName evidence="2">Uncharacterized protein</fullName>
    </submittedName>
</protein>
<comment type="caution">
    <text evidence="2">The sequence shown here is derived from an EMBL/GenBank/DDBJ whole genome shotgun (WGS) entry which is preliminary data.</text>
</comment>
<evidence type="ECO:0000313" key="2">
    <source>
        <dbReference type="EMBL" id="OLQ04097.1"/>
    </source>
</evidence>
<dbReference type="Proteomes" id="UP000186817">
    <property type="component" value="Unassembled WGS sequence"/>
</dbReference>
<dbReference type="AlphaFoldDB" id="A0A1Q9E9K8"/>
<feature type="region of interest" description="Disordered" evidence="1">
    <location>
        <begin position="427"/>
        <end position="458"/>
    </location>
</feature>
<proteinExistence type="predicted"/>
<organism evidence="2 3">
    <name type="scientific">Symbiodinium microadriaticum</name>
    <name type="common">Dinoflagellate</name>
    <name type="synonym">Zooxanthella microadriatica</name>
    <dbReference type="NCBI Taxonomy" id="2951"/>
    <lineage>
        <taxon>Eukaryota</taxon>
        <taxon>Sar</taxon>
        <taxon>Alveolata</taxon>
        <taxon>Dinophyceae</taxon>
        <taxon>Suessiales</taxon>
        <taxon>Symbiodiniaceae</taxon>
        <taxon>Symbiodinium</taxon>
    </lineage>
</organism>